<reference evidence="2 3" key="2">
    <citation type="journal article" date="2013" name="Genome Announc.">
        <title>Genome Sequence of Growth-Improving Paenibacillus mucilaginosus Strain KNP414.</title>
        <authorList>
            <person name="Lu J.J."/>
            <person name="Wang J.F."/>
            <person name="Hu X.F."/>
        </authorList>
    </citation>
    <scope>NUCLEOTIDE SEQUENCE [LARGE SCALE GENOMIC DNA]</scope>
    <source>
        <strain evidence="2 3">KNP414</strain>
    </source>
</reference>
<dbReference type="PATRIC" id="fig|1036673.3.peg.3342"/>
<evidence type="ECO:0000313" key="2">
    <source>
        <dbReference type="EMBL" id="AEI42186.1"/>
    </source>
</evidence>
<feature type="region of interest" description="Disordered" evidence="1">
    <location>
        <begin position="48"/>
        <end position="70"/>
    </location>
</feature>
<reference evidence="3" key="1">
    <citation type="submission" date="2011-06" db="EMBL/GenBank/DDBJ databases">
        <title>Complete genome sequence of Paenibacillus mucilaginosus KNP414.</title>
        <authorList>
            <person name="Wang J."/>
            <person name="Hu S."/>
            <person name="Hu X."/>
            <person name="Zhang B."/>
            <person name="Dong D."/>
            <person name="Zhang S."/>
            <person name="Zhao K."/>
            <person name="Wu D."/>
        </authorList>
    </citation>
    <scope>NUCLEOTIDE SEQUENCE [LARGE SCALE GENOMIC DNA]</scope>
    <source>
        <strain evidence="3">KNP414</strain>
    </source>
</reference>
<protein>
    <submittedName>
        <fullName evidence="2">Uncharacterized protein</fullName>
    </submittedName>
</protein>
<evidence type="ECO:0000313" key="3">
    <source>
        <dbReference type="Proteomes" id="UP000006620"/>
    </source>
</evidence>
<feature type="region of interest" description="Disordered" evidence="1">
    <location>
        <begin position="1"/>
        <end position="23"/>
    </location>
</feature>
<gene>
    <name evidence="2" type="ordered locus">KNP414_03642</name>
</gene>
<feature type="compositionally biased region" description="Basic and acidic residues" evidence="1">
    <location>
        <begin position="1"/>
        <end position="11"/>
    </location>
</feature>
<dbReference type="HOGENOM" id="CLU_2130962_0_0_9"/>
<dbReference type="EMBL" id="CP002869">
    <property type="protein sequence ID" value="AEI42186.1"/>
    <property type="molecule type" value="Genomic_DNA"/>
</dbReference>
<dbReference type="Proteomes" id="UP000006620">
    <property type="component" value="Chromosome"/>
</dbReference>
<evidence type="ECO:0000256" key="1">
    <source>
        <dbReference type="SAM" id="MobiDB-lite"/>
    </source>
</evidence>
<name>F8FFF8_PAEMK</name>
<dbReference type="KEGG" id="pms:KNP414_03642"/>
<organism evidence="2 3">
    <name type="scientific">Paenibacillus mucilaginosus (strain KNP414)</name>
    <dbReference type="NCBI Taxonomy" id="1036673"/>
    <lineage>
        <taxon>Bacteria</taxon>
        <taxon>Bacillati</taxon>
        <taxon>Bacillota</taxon>
        <taxon>Bacilli</taxon>
        <taxon>Bacillales</taxon>
        <taxon>Paenibacillaceae</taxon>
        <taxon>Paenibacillus</taxon>
    </lineage>
</organism>
<accession>F8FFF8</accession>
<dbReference type="AlphaFoldDB" id="F8FFF8"/>
<proteinExistence type="predicted"/>
<sequence>MDEDIPDRRQGDPPACGRDGRTLCGEGGAWGRTGCRAPLEARRLIRLRSAATGSQEEQGGQHAAGSNRAPPVGLCHGWPASLPSFKKPITTMYRLQGKYNGEGRVGIIGRVRK</sequence>